<dbReference type="Pfam" id="PF01547">
    <property type="entry name" value="SBP_bac_1"/>
    <property type="match status" value="1"/>
</dbReference>
<sequence>MDDTAGGPDCGNQQESREANDPEGGRGVDGRARGRGDGRMRRRSGSGNGTVTIRYSWWGAEERAKKINQTIALFEKKYPKIRVKTDFQTYQSFWEEFQTQASGGNPPDVFQNAVTFLRKYDKRGVLLDLKPQIQAGNLKLDDFRAGVTEVGEVDGKQPGISGRLQHDGPGDRQ</sequence>
<organism evidence="2 3">
    <name type="scientific">Streptomyces spiralis</name>
    <dbReference type="NCBI Taxonomy" id="66376"/>
    <lineage>
        <taxon>Bacteria</taxon>
        <taxon>Bacillati</taxon>
        <taxon>Actinomycetota</taxon>
        <taxon>Actinomycetes</taxon>
        <taxon>Kitasatosporales</taxon>
        <taxon>Streptomycetaceae</taxon>
        <taxon>Streptomyces</taxon>
    </lineage>
</organism>
<evidence type="ECO:0000313" key="3">
    <source>
        <dbReference type="Proteomes" id="UP000641386"/>
    </source>
</evidence>
<reference evidence="2" key="1">
    <citation type="journal article" date="2014" name="Int. J. Syst. Evol. Microbiol.">
        <title>Complete genome sequence of Corynebacterium casei LMG S-19264T (=DSM 44701T), isolated from a smear-ripened cheese.</title>
        <authorList>
            <consortium name="US DOE Joint Genome Institute (JGI-PGF)"/>
            <person name="Walter F."/>
            <person name="Albersmeier A."/>
            <person name="Kalinowski J."/>
            <person name="Ruckert C."/>
        </authorList>
    </citation>
    <scope>NUCLEOTIDE SEQUENCE</scope>
    <source>
        <strain evidence="2">JCM 3302</strain>
    </source>
</reference>
<dbReference type="EMBL" id="BNBC01000005">
    <property type="protein sequence ID" value="GHE63538.1"/>
    <property type="molecule type" value="Genomic_DNA"/>
</dbReference>
<feature type="region of interest" description="Disordered" evidence="1">
    <location>
        <begin position="151"/>
        <end position="173"/>
    </location>
</feature>
<dbReference type="Proteomes" id="UP000641386">
    <property type="component" value="Unassembled WGS sequence"/>
</dbReference>
<dbReference type="SUPFAM" id="SSF53850">
    <property type="entry name" value="Periplasmic binding protein-like II"/>
    <property type="match status" value="1"/>
</dbReference>
<reference evidence="2" key="2">
    <citation type="submission" date="2020-09" db="EMBL/GenBank/DDBJ databases">
        <authorList>
            <person name="Sun Q."/>
            <person name="Ohkuma M."/>
        </authorList>
    </citation>
    <scope>NUCLEOTIDE SEQUENCE</scope>
    <source>
        <strain evidence="2">JCM 3302</strain>
    </source>
</reference>
<feature type="compositionally biased region" description="Basic and acidic residues" evidence="1">
    <location>
        <begin position="164"/>
        <end position="173"/>
    </location>
</feature>
<dbReference type="Gene3D" id="3.40.190.10">
    <property type="entry name" value="Periplasmic binding protein-like II"/>
    <property type="match status" value="1"/>
</dbReference>
<name>A0A919DNZ6_9ACTN</name>
<keyword evidence="3" id="KW-1185">Reference proteome</keyword>
<feature type="region of interest" description="Disordered" evidence="1">
    <location>
        <begin position="1"/>
        <end position="48"/>
    </location>
</feature>
<accession>A0A919DNZ6</accession>
<evidence type="ECO:0000256" key="1">
    <source>
        <dbReference type="SAM" id="MobiDB-lite"/>
    </source>
</evidence>
<protein>
    <submittedName>
        <fullName evidence="2">Uncharacterized protein</fullName>
    </submittedName>
</protein>
<proteinExistence type="predicted"/>
<dbReference type="InterPro" id="IPR006059">
    <property type="entry name" value="SBP"/>
</dbReference>
<evidence type="ECO:0000313" key="2">
    <source>
        <dbReference type="EMBL" id="GHE63538.1"/>
    </source>
</evidence>
<comment type="caution">
    <text evidence="2">The sequence shown here is derived from an EMBL/GenBank/DDBJ whole genome shotgun (WGS) entry which is preliminary data.</text>
</comment>
<feature type="compositionally biased region" description="Basic and acidic residues" evidence="1">
    <location>
        <begin position="15"/>
        <end position="39"/>
    </location>
</feature>
<gene>
    <name evidence="2" type="ORF">GCM10014715_16250</name>
</gene>
<dbReference type="AlphaFoldDB" id="A0A919DNZ6"/>